<dbReference type="InterPro" id="IPR010982">
    <property type="entry name" value="Lambda_DNA-bd_dom_sf"/>
</dbReference>
<evidence type="ECO:0000313" key="3">
    <source>
        <dbReference type="Proteomes" id="UP000253742"/>
    </source>
</evidence>
<evidence type="ECO:0000313" key="2">
    <source>
        <dbReference type="EMBL" id="RDD86164.1"/>
    </source>
</evidence>
<sequence length="440" mass="47579">MTEREQVMMFGEELRRRRIAAHMSLADLARAVHYSKGYLSKIETGTKNPAPGLARRCDSVLEAGGALAALTLDRARPEALDDESSDVEGEVWSMVLHPDGTSSFQPLARREAVMVGAASLLGLGAGRRGAAAATRLEDTLPHYRALFEHTRHMGQLLSPGLLLPTVITQAHSLSGLARNSRGRLHDDTLQLSARFAEYAGWMAQEAGNDRAALWWTGRAVEFAAEGGDPHLHAYALVRRALITLYRDDAVQTVELARRAQSDPGTPARIRGLAAQREAQGHALAGDHDNCRRSLDRAAELLAVPSEGAGDGTKGPAAPTIGTATVSDSAAMVTGWCLHELGHFEEAIRILEREIAKIPPGAVRSRTRYGARLALAYAEAGHLDKSCALTESLLADAEAVESATIASDLRRIARTLARRRQDPQVRQLYPRLSSSLQTTHI</sequence>
<dbReference type="RefSeq" id="WP_114531168.1">
    <property type="nucleotide sequence ID" value="NZ_QQBH01000019.1"/>
</dbReference>
<dbReference type="GO" id="GO:0003677">
    <property type="term" value="F:DNA binding"/>
    <property type="evidence" value="ECO:0007669"/>
    <property type="project" value="InterPro"/>
</dbReference>
<comment type="caution">
    <text evidence="2">The sequence shown here is derived from an EMBL/GenBank/DDBJ whole genome shotgun (WGS) entry which is preliminary data.</text>
</comment>
<reference evidence="2 3" key="1">
    <citation type="submission" date="2018-07" db="EMBL/GenBank/DDBJ databases">
        <title>Genome guided investigation of antibiotics producing actinomycetales strain isolated from a Macau mangrove ecosystem.</title>
        <authorList>
            <person name="Hu D."/>
        </authorList>
    </citation>
    <scope>NUCLEOTIDE SEQUENCE [LARGE SCALE GENOMIC DNA]</scope>
    <source>
        <strain evidence="2 3">2297</strain>
    </source>
</reference>
<dbReference type="InterPro" id="IPR001387">
    <property type="entry name" value="Cro/C1-type_HTH"/>
</dbReference>
<dbReference type="SUPFAM" id="SSF47413">
    <property type="entry name" value="lambda repressor-like DNA-binding domains"/>
    <property type="match status" value="1"/>
</dbReference>
<dbReference type="Proteomes" id="UP000253742">
    <property type="component" value="Unassembled WGS sequence"/>
</dbReference>
<name>A0A369UZM1_9ACTN</name>
<evidence type="ECO:0000259" key="1">
    <source>
        <dbReference type="PROSITE" id="PS50943"/>
    </source>
</evidence>
<dbReference type="Pfam" id="PF13560">
    <property type="entry name" value="HTH_31"/>
    <property type="match status" value="1"/>
</dbReference>
<dbReference type="AlphaFoldDB" id="A0A369UZM1"/>
<dbReference type="Gene3D" id="1.25.40.10">
    <property type="entry name" value="Tetratricopeptide repeat domain"/>
    <property type="match status" value="1"/>
</dbReference>
<dbReference type="PROSITE" id="PS50943">
    <property type="entry name" value="HTH_CROC1"/>
    <property type="match status" value="1"/>
</dbReference>
<organism evidence="2 3">
    <name type="scientific">Streptomyces parvulus</name>
    <dbReference type="NCBI Taxonomy" id="146923"/>
    <lineage>
        <taxon>Bacteria</taxon>
        <taxon>Bacillati</taxon>
        <taxon>Actinomycetota</taxon>
        <taxon>Actinomycetes</taxon>
        <taxon>Kitasatosporales</taxon>
        <taxon>Streptomycetaceae</taxon>
        <taxon>Streptomyces</taxon>
    </lineage>
</organism>
<dbReference type="CDD" id="cd00093">
    <property type="entry name" value="HTH_XRE"/>
    <property type="match status" value="1"/>
</dbReference>
<dbReference type="EMBL" id="QQBH01000019">
    <property type="protein sequence ID" value="RDD86164.1"/>
    <property type="molecule type" value="Genomic_DNA"/>
</dbReference>
<dbReference type="OrthoDB" id="5184419at2"/>
<dbReference type="SUPFAM" id="SSF48452">
    <property type="entry name" value="TPR-like"/>
    <property type="match status" value="1"/>
</dbReference>
<gene>
    <name evidence="2" type="ORF">DVZ84_25660</name>
</gene>
<dbReference type="Gene3D" id="1.10.260.40">
    <property type="entry name" value="lambda repressor-like DNA-binding domains"/>
    <property type="match status" value="1"/>
</dbReference>
<accession>A0A369UZM1</accession>
<dbReference type="SMART" id="SM00530">
    <property type="entry name" value="HTH_XRE"/>
    <property type="match status" value="1"/>
</dbReference>
<protein>
    <submittedName>
        <fullName evidence="2">XRE family transcriptional regulator</fullName>
    </submittedName>
</protein>
<proteinExistence type="predicted"/>
<dbReference type="InterPro" id="IPR011990">
    <property type="entry name" value="TPR-like_helical_dom_sf"/>
</dbReference>
<feature type="domain" description="HTH cro/C1-type" evidence="1">
    <location>
        <begin position="14"/>
        <end position="49"/>
    </location>
</feature>